<gene>
    <name evidence="1" type="ORF">QLQ87_11040</name>
</gene>
<protein>
    <recommendedName>
        <fullName evidence="3">Transglutaminase-like domain-containing protein</fullName>
    </recommendedName>
</protein>
<dbReference type="Proteomes" id="UP001239426">
    <property type="component" value="Chromosome"/>
</dbReference>
<evidence type="ECO:0000313" key="2">
    <source>
        <dbReference type="Proteomes" id="UP001239426"/>
    </source>
</evidence>
<dbReference type="RefSeq" id="WP_282683194.1">
    <property type="nucleotide sequence ID" value="NZ_CP124841.1"/>
</dbReference>
<proteinExistence type="predicted"/>
<reference evidence="1" key="1">
    <citation type="submission" date="2023-05" db="EMBL/GenBank/DDBJ databases">
        <title>Aeromonas salmonicida 57, complete genome.</title>
        <authorList>
            <person name="Shao L."/>
        </authorList>
    </citation>
    <scope>NUCLEOTIDE SEQUENCE</scope>
    <source>
        <strain evidence="1">57</strain>
    </source>
</reference>
<evidence type="ECO:0000313" key="1">
    <source>
        <dbReference type="EMBL" id="WHF34774.1"/>
    </source>
</evidence>
<dbReference type="EMBL" id="CP124841">
    <property type="protein sequence ID" value="WHF34774.1"/>
    <property type="molecule type" value="Genomic_DNA"/>
</dbReference>
<dbReference type="AlphaFoldDB" id="A0AAX3VML6"/>
<accession>A0AAX3VML6</accession>
<evidence type="ECO:0008006" key="3">
    <source>
        <dbReference type="Google" id="ProtNLM"/>
    </source>
</evidence>
<sequence>MAHFSSSMEKIISDFKRHKIDISKPGFYDEPNFLKVEKRNPEYLNNYARFVQDKAYSSEYLDKARKVIPLIANELHKELLRDGRKGACIDLSMVLSRILEREGFWNYIVKGSLTVSFPNGSGIGDRFFWSIDHGEFSAGHAWVVAPPFGVIDLTVKQQERDLKELKYLPDFIISEVLTPELAKVEDIISPEIRQILQAQGLHSGNMLSMINPTLDKVLVTFKSGSVELKNTKFKYVPVAFGAPDCALENMVGISIDGMSAIEMYMTLVKPKLVLEKT</sequence>
<name>A0AAX3VML6_AERSA</name>
<organism evidence="1 2">
    <name type="scientific">Aeromonas salmonicida</name>
    <dbReference type="NCBI Taxonomy" id="645"/>
    <lineage>
        <taxon>Bacteria</taxon>
        <taxon>Pseudomonadati</taxon>
        <taxon>Pseudomonadota</taxon>
        <taxon>Gammaproteobacteria</taxon>
        <taxon>Aeromonadales</taxon>
        <taxon>Aeromonadaceae</taxon>
        <taxon>Aeromonas</taxon>
    </lineage>
</organism>